<dbReference type="CDD" id="cd03058">
    <property type="entry name" value="GST_N_Tau"/>
    <property type="match status" value="1"/>
</dbReference>
<feature type="region of interest" description="Disordered" evidence="5">
    <location>
        <begin position="190"/>
        <end position="213"/>
    </location>
</feature>
<dbReference type="EC" id="2.5.1.18" evidence="1"/>
<dbReference type="PROSITE" id="PS50404">
    <property type="entry name" value="GST_NTER"/>
    <property type="match status" value="1"/>
</dbReference>
<evidence type="ECO:0000259" key="8">
    <source>
        <dbReference type="PROSITE" id="PS50405"/>
    </source>
</evidence>
<feature type="domain" description="GST N-terminal" evidence="7">
    <location>
        <begin position="230"/>
        <end position="294"/>
    </location>
</feature>
<accession>A0A834ZVQ3</accession>
<evidence type="ECO:0000256" key="1">
    <source>
        <dbReference type="ARBA" id="ARBA00012452"/>
    </source>
</evidence>
<dbReference type="SUPFAM" id="SSF52833">
    <property type="entry name" value="Thioredoxin-like"/>
    <property type="match status" value="1"/>
</dbReference>
<evidence type="ECO:0000259" key="7">
    <source>
        <dbReference type="PROSITE" id="PS50404"/>
    </source>
</evidence>
<evidence type="ECO:0000313" key="10">
    <source>
        <dbReference type="Proteomes" id="UP000655225"/>
    </source>
</evidence>
<dbReference type="Gene3D" id="1.20.1050.10">
    <property type="match status" value="1"/>
</dbReference>
<dbReference type="Gene3D" id="3.40.30.10">
    <property type="entry name" value="Glutaredoxin"/>
    <property type="match status" value="1"/>
</dbReference>
<keyword evidence="4" id="KW-0175">Coiled coil</keyword>
<dbReference type="AlphaFoldDB" id="A0A834ZVQ3"/>
<dbReference type="InterPro" id="IPR004046">
    <property type="entry name" value="GST_C"/>
</dbReference>
<dbReference type="InterPro" id="IPR036282">
    <property type="entry name" value="Glutathione-S-Trfase_C_sf"/>
</dbReference>
<dbReference type="InterPro" id="IPR036249">
    <property type="entry name" value="Thioredoxin-like_sf"/>
</dbReference>
<dbReference type="InterPro" id="IPR004045">
    <property type="entry name" value="Glutathione_S-Trfase_N"/>
</dbReference>
<dbReference type="GO" id="GO:0005737">
    <property type="term" value="C:cytoplasm"/>
    <property type="evidence" value="ECO:0007669"/>
    <property type="project" value="TreeGrafter"/>
</dbReference>
<feature type="domain" description="GST C-terminal" evidence="8">
    <location>
        <begin position="299"/>
        <end position="432"/>
    </location>
</feature>
<feature type="chain" id="PRO_5032866240" description="glutathione transferase" evidence="6">
    <location>
        <begin position="25"/>
        <end position="435"/>
    </location>
</feature>
<dbReference type="Pfam" id="PF02798">
    <property type="entry name" value="GST_N"/>
    <property type="match status" value="1"/>
</dbReference>
<dbReference type="SFLD" id="SFLDG00358">
    <property type="entry name" value="Main_(cytGST)"/>
    <property type="match status" value="1"/>
</dbReference>
<dbReference type="InterPro" id="IPR010987">
    <property type="entry name" value="Glutathione-S-Trfase_C-like"/>
</dbReference>
<comment type="caution">
    <text evidence="9">The sequence shown here is derived from an EMBL/GenBank/DDBJ whole genome shotgun (WGS) entry which is preliminary data.</text>
</comment>
<keyword evidence="2" id="KW-0808">Transferase</keyword>
<evidence type="ECO:0000256" key="5">
    <source>
        <dbReference type="SAM" id="MobiDB-lite"/>
    </source>
</evidence>
<dbReference type="Pfam" id="PF15249">
    <property type="entry name" value="GLTSCR1"/>
    <property type="match status" value="1"/>
</dbReference>
<protein>
    <recommendedName>
        <fullName evidence="1">glutathione transferase</fullName>
        <ecNumber evidence="1">2.5.1.18</ecNumber>
    </recommendedName>
</protein>
<dbReference type="SFLD" id="SFLDS00019">
    <property type="entry name" value="Glutathione_Transferase_(cytos"/>
    <property type="match status" value="1"/>
</dbReference>
<evidence type="ECO:0000256" key="4">
    <source>
        <dbReference type="SAM" id="Coils"/>
    </source>
</evidence>
<dbReference type="InterPro" id="IPR040079">
    <property type="entry name" value="Glutathione_S-Trfase"/>
</dbReference>
<keyword evidence="10" id="KW-1185">Reference proteome</keyword>
<evidence type="ECO:0000256" key="3">
    <source>
        <dbReference type="ARBA" id="ARBA00047960"/>
    </source>
</evidence>
<proteinExistence type="predicted"/>
<dbReference type="EMBL" id="JABCRI010000001">
    <property type="protein sequence ID" value="KAF8412590.1"/>
    <property type="molecule type" value="Genomic_DNA"/>
</dbReference>
<dbReference type="PROSITE" id="PS50405">
    <property type="entry name" value="GST_CTER"/>
    <property type="match status" value="1"/>
</dbReference>
<gene>
    <name evidence="9" type="ORF">HHK36_000559</name>
</gene>
<feature type="compositionally biased region" description="Acidic residues" evidence="5">
    <location>
        <begin position="196"/>
        <end position="210"/>
    </location>
</feature>
<name>A0A834ZVQ3_TETSI</name>
<dbReference type="SUPFAM" id="SSF47616">
    <property type="entry name" value="GST C-terminal domain-like"/>
    <property type="match status" value="1"/>
</dbReference>
<comment type="catalytic activity">
    <reaction evidence="3">
        <text>RX + glutathione = an S-substituted glutathione + a halide anion + H(+)</text>
        <dbReference type="Rhea" id="RHEA:16437"/>
        <dbReference type="ChEBI" id="CHEBI:15378"/>
        <dbReference type="ChEBI" id="CHEBI:16042"/>
        <dbReference type="ChEBI" id="CHEBI:17792"/>
        <dbReference type="ChEBI" id="CHEBI:57925"/>
        <dbReference type="ChEBI" id="CHEBI:90779"/>
        <dbReference type="EC" id="2.5.1.18"/>
    </reaction>
</comment>
<evidence type="ECO:0000256" key="6">
    <source>
        <dbReference type="SAM" id="SignalP"/>
    </source>
</evidence>
<dbReference type="InterPro" id="IPR015671">
    <property type="entry name" value="GSCR1_dom"/>
</dbReference>
<organism evidence="9 10">
    <name type="scientific">Tetracentron sinense</name>
    <name type="common">Spur-leaf</name>
    <dbReference type="NCBI Taxonomy" id="13715"/>
    <lineage>
        <taxon>Eukaryota</taxon>
        <taxon>Viridiplantae</taxon>
        <taxon>Streptophyta</taxon>
        <taxon>Embryophyta</taxon>
        <taxon>Tracheophyta</taxon>
        <taxon>Spermatophyta</taxon>
        <taxon>Magnoliopsida</taxon>
        <taxon>Trochodendrales</taxon>
        <taxon>Trochodendraceae</taxon>
        <taxon>Tetracentron</taxon>
    </lineage>
</organism>
<evidence type="ECO:0000313" key="9">
    <source>
        <dbReference type="EMBL" id="KAF8412590.1"/>
    </source>
</evidence>
<dbReference type="GO" id="GO:0004364">
    <property type="term" value="F:glutathione transferase activity"/>
    <property type="evidence" value="ECO:0007669"/>
    <property type="project" value="UniProtKB-EC"/>
</dbReference>
<dbReference type="SFLD" id="SFLDG01152">
    <property type="entry name" value="Main.3:_Omega-_and_Tau-like"/>
    <property type="match status" value="1"/>
</dbReference>
<dbReference type="Proteomes" id="UP000655225">
    <property type="component" value="Unassembled WGS sequence"/>
</dbReference>
<dbReference type="OrthoDB" id="2556847at2759"/>
<dbReference type="InterPro" id="IPR045074">
    <property type="entry name" value="GST_C_Tau"/>
</dbReference>
<feature type="coiled-coil region" evidence="4">
    <location>
        <begin position="90"/>
        <end position="117"/>
    </location>
</feature>
<dbReference type="PANTHER" id="PTHR11260:SF676">
    <property type="entry name" value="GLUTATHIONE S-TRANSFERASE U8"/>
    <property type="match status" value="1"/>
</dbReference>
<feature type="signal peptide" evidence="6">
    <location>
        <begin position="1"/>
        <end position="24"/>
    </location>
</feature>
<sequence>MWEGMVPRRCVLIVRMLLPYHVVADYETEEDDRILDSDTTGQMSSRSQQWDHNISAKVSEFTATFEKQILAFNIISRKRALGEFRSEEKLMIEQALLQEEKQTIMELSAEIESREKAGREAAEAKMRMAAMVQAEQARAEALAHTEMISRAPMRGNAFGTQGNGGSVGHDMARQEQGVNPDEIIHGWRNTQRDNEEPSEEFLNDENETENGETGMQDEWREVGEFDLNTRVQWALKLKGIEYEYVEEDLSNKSPLLLMLNPIHKKVPVLLHAGKSISESLVILEYIDDTWKQNPILPEDPFERAKARFWAKFEEEKFIEAIRHALLSEGEQQEKEVKQAIEALEILEGELKSKEKFFGGEKIGFVDIVLGWVTVWLGVVEEVAGIKVFDSHKFPSFNKWMENFVETPIIKDKLPSRDKLVLQFHKIRQSKRFTHK</sequence>
<dbReference type="GO" id="GO:0006749">
    <property type="term" value="P:glutathione metabolic process"/>
    <property type="evidence" value="ECO:0007669"/>
    <property type="project" value="InterPro"/>
</dbReference>
<dbReference type="FunFam" id="1.20.1050.10:FF:000012">
    <property type="entry name" value="Tau class glutathione S-transferase"/>
    <property type="match status" value="1"/>
</dbReference>
<dbReference type="Pfam" id="PF00043">
    <property type="entry name" value="GST_C"/>
    <property type="match status" value="1"/>
</dbReference>
<evidence type="ECO:0000256" key="2">
    <source>
        <dbReference type="ARBA" id="ARBA00022679"/>
    </source>
</evidence>
<dbReference type="CDD" id="cd03185">
    <property type="entry name" value="GST_C_Tau"/>
    <property type="match status" value="1"/>
</dbReference>
<dbReference type="PANTHER" id="PTHR11260">
    <property type="entry name" value="GLUTATHIONE S-TRANSFERASE, GST, SUPERFAMILY, GST DOMAIN CONTAINING"/>
    <property type="match status" value="1"/>
</dbReference>
<keyword evidence="6" id="KW-0732">Signal</keyword>
<dbReference type="InterPro" id="IPR045073">
    <property type="entry name" value="Omega/Tau-like"/>
</dbReference>
<reference evidence="9 10" key="1">
    <citation type="submission" date="2020-04" db="EMBL/GenBank/DDBJ databases">
        <title>Plant Genome Project.</title>
        <authorList>
            <person name="Zhang R.-G."/>
        </authorList>
    </citation>
    <scope>NUCLEOTIDE SEQUENCE [LARGE SCALE GENOMIC DNA]</scope>
    <source>
        <strain evidence="9">YNK0</strain>
        <tissue evidence="9">Leaf</tissue>
    </source>
</reference>